<proteinExistence type="predicted"/>
<dbReference type="EMBL" id="JAAOIW010000011">
    <property type="protein sequence ID" value="NHN33216.1"/>
    <property type="molecule type" value="Genomic_DNA"/>
</dbReference>
<dbReference type="RefSeq" id="WP_166153528.1">
    <property type="nucleotide sequence ID" value="NZ_JAAOIW010000011.1"/>
</dbReference>
<feature type="compositionally biased region" description="Basic and acidic residues" evidence="1">
    <location>
        <begin position="125"/>
        <end position="134"/>
    </location>
</feature>
<dbReference type="Proteomes" id="UP001165962">
    <property type="component" value="Unassembled WGS sequence"/>
</dbReference>
<comment type="caution">
    <text evidence="2">The sequence shown here is derived from an EMBL/GenBank/DDBJ whole genome shotgun (WGS) entry which is preliminary data.</text>
</comment>
<accession>A0ABX0JBR4</accession>
<feature type="compositionally biased region" description="Basic and acidic residues" evidence="1">
    <location>
        <begin position="108"/>
        <end position="118"/>
    </location>
</feature>
<keyword evidence="3" id="KW-1185">Reference proteome</keyword>
<evidence type="ECO:0000313" key="2">
    <source>
        <dbReference type="EMBL" id="NHN33216.1"/>
    </source>
</evidence>
<evidence type="ECO:0000313" key="3">
    <source>
        <dbReference type="Proteomes" id="UP001165962"/>
    </source>
</evidence>
<organism evidence="2 3">
    <name type="scientific">Paenibacillus agricola</name>
    <dbReference type="NCBI Taxonomy" id="2716264"/>
    <lineage>
        <taxon>Bacteria</taxon>
        <taxon>Bacillati</taxon>
        <taxon>Bacillota</taxon>
        <taxon>Bacilli</taxon>
        <taxon>Bacillales</taxon>
        <taxon>Paenibacillaceae</taxon>
        <taxon>Paenibacillus</taxon>
    </lineage>
</organism>
<name>A0ABX0JBR4_9BACL</name>
<feature type="region of interest" description="Disordered" evidence="1">
    <location>
        <begin position="108"/>
        <end position="138"/>
    </location>
</feature>
<evidence type="ECO:0000256" key="1">
    <source>
        <dbReference type="SAM" id="MobiDB-lite"/>
    </source>
</evidence>
<reference evidence="2" key="1">
    <citation type="submission" date="2020-03" db="EMBL/GenBank/DDBJ databases">
        <title>Draft sequencing of Paenibacilllus sp. S3N08.</title>
        <authorList>
            <person name="Kim D.-U."/>
        </authorList>
    </citation>
    <scope>NUCLEOTIDE SEQUENCE</scope>
    <source>
        <strain evidence="2">S3N08</strain>
    </source>
</reference>
<gene>
    <name evidence="2" type="ORF">G9U52_25720</name>
</gene>
<sequence length="286" mass="33139">MRTALLTDGTLIHADDYNESQHFNILCLDKSCRAPLIFVPKSEKASSHFKTIGKNSDSKHSAACGFYQPLDIVESIEKVAEYQNDILKATTIKKTIISLNMRRLDPEHVPTATEREQPENEQESDNIKTKEKSENPGSISSLKSVVKLMVQYEPDLLSTIFFNIGSGRKVPLSNMILSQERAHQLLWADEVIREVGYFVYGRISEIKRREKVMYISLEKVNDIPFTIVIFEKHFQFFKVPEDKLKDKDVLIYGILRKNDYQDRNTTEIVIKSDKYIEFLKRKKKED</sequence>
<protein>
    <submittedName>
        <fullName evidence="2">Uncharacterized protein</fullName>
    </submittedName>
</protein>